<feature type="transmembrane region" description="Helical" evidence="1">
    <location>
        <begin position="377"/>
        <end position="409"/>
    </location>
</feature>
<dbReference type="EMBL" id="FMWD01000002">
    <property type="protein sequence ID" value="SCZ52798.1"/>
    <property type="molecule type" value="Genomic_DNA"/>
</dbReference>
<accession>A0A1G5PTR2</accession>
<dbReference type="Gene3D" id="3.30.70.1430">
    <property type="entry name" value="Multidrug efflux transporter AcrB pore domain"/>
    <property type="match status" value="2"/>
</dbReference>
<dbReference type="SUPFAM" id="SSF82693">
    <property type="entry name" value="Multidrug efflux transporter AcrB pore domain, PN1, PN2, PC1 and PC2 subdomains"/>
    <property type="match status" value="3"/>
</dbReference>
<keyword evidence="1" id="KW-0812">Transmembrane</keyword>
<organism evidence="2 3">
    <name type="scientific">Thiohalomonas denitrificans</name>
    <dbReference type="NCBI Taxonomy" id="415747"/>
    <lineage>
        <taxon>Bacteria</taxon>
        <taxon>Pseudomonadati</taxon>
        <taxon>Pseudomonadota</taxon>
        <taxon>Gammaproteobacteria</taxon>
        <taxon>Thiohalomonadales</taxon>
        <taxon>Thiohalomonadaceae</taxon>
        <taxon>Thiohalomonas</taxon>
    </lineage>
</organism>
<dbReference type="AlphaFoldDB" id="A0A1G5PTR2"/>
<feature type="transmembrane region" description="Helical" evidence="1">
    <location>
        <begin position="1001"/>
        <end position="1024"/>
    </location>
</feature>
<dbReference type="GO" id="GO:0042910">
    <property type="term" value="F:xenobiotic transmembrane transporter activity"/>
    <property type="evidence" value="ECO:0007669"/>
    <property type="project" value="TreeGrafter"/>
</dbReference>
<dbReference type="SUPFAM" id="SSF82714">
    <property type="entry name" value="Multidrug efflux transporter AcrB TolC docking domain, DN and DC subdomains"/>
    <property type="match status" value="2"/>
</dbReference>
<reference evidence="2 3" key="1">
    <citation type="submission" date="2016-10" db="EMBL/GenBank/DDBJ databases">
        <authorList>
            <person name="de Groot N.N."/>
        </authorList>
    </citation>
    <scope>NUCLEOTIDE SEQUENCE [LARGE SCALE GENOMIC DNA]</scope>
    <source>
        <strain evidence="2 3">HLD2</strain>
    </source>
</reference>
<sequence>MKMGQAKGGGLAAWSIRHPVGVSMIALAVAVLGLFALGRLSVDLLPHIIYPEVRVRILDAGVPAKVMEDRVTRQLEEQLAVTEDAIAVQSRSSEGASNVDLSFEYGKDIDLALRDASTRLDRAKRFLPDTIDTPIIYKRDPSQIPVLELVVASGARDPIALRDWVDYDFSKLFLNLPGVASVEVGGGLTREIQVLPDQERLAALGITVSDLGDALREGNREMPAGRLTMERRELAGRTAGRFADVEALAALPLRLPGGDTVRVDEVARVMDTHADERLRVRLDGVPGIKVSIQKQPRANTVEVVDAVNRRLAELTEQRLIPADVSIRPVADQAQHVRNALDNSTRAAISGTLLAMAVVYLFLGNLRRTLIVGSAIPLAVMVTFVLMGLGGLTFNIMTLGGLALGVGMLVDNTIVMLENIQRHQRAGESDLEAGTGAAAEINSAVVAATSTNLAAVLPFLFVGGLVGLLFRDLIITISAAIVASLVVALTLVPAWAVKVRTTSTGGVRQRIDAGVDRMRKVYAKGVSWLVASRIAQGMLMIGLVAALGASLPLFTGSKQTFLPDIDNGQIRVSVRADPGVSLEEMDRSVRRIEAVLQQQPETESVFTTVGGFVFGRTEREVTNLTMLSVQLVPRAHRELSSGEWIKRLESGMEALALAGVKVHLRTRGIRGVRISRGDDDVSLRIQGPDLDRLAEYGEQLVDRLGSVSGLTNLEHSLEESRQELAIRIDRQRAAEQGFSAEDIGYAARHALAGEVVTDFLDGDRAYDVRLRIPHRDMRTPADLEQLVLFAGGDSRPLRLGDVADLELVVSPAEIRRDNQRRMVEVTGSVAGGAVAGAVYSAIQSELEGFELPDGYTVYDGGGFEALQEGRQLGSLLLGLALFLVYVVMAVQYESLRNPLVILLSVPFAVIGVAAGLTLTGLPLSMPVWLGMIMLAGIVVNNAIVLVEYVELARSRGAGVRDAVVEAARLRLRPILMTTLTTVAGMLPLALGWGEGAELLQPLAITLIGGLSVSLLVTLVLIPVLYQALHPEPV</sequence>
<keyword evidence="3" id="KW-1185">Reference proteome</keyword>
<dbReference type="Gene3D" id="3.30.2090.10">
    <property type="entry name" value="Multidrug efflux transporter AcrB TolC docking domain, DN and DC subdomains"/>
    <property type="match status" value="2"/>
</dbReference>
<proteinExistence type="predicted"/>
<dbReference type="InterPro" id="IPR027463">
    <property type="entry name" value="AcrB_DN_DC_subdom"/>
</dbReference>
<keyword evidence="1" id="KW-0472">Membrane</keyword>
<feature type="transmembrane region" description="Helical" evidence="1">
    <location>
        <begin position="968"/>
        <end position="989"/>
    </location>
</feature>
<evidence type="ECO:0000256" key="1">
    <source>
        <dbReference type="SAM" id="Phobius"/>
    </source>
</evidence>
<feature type="transmembrane region" description="Helical" evidence="1">
    <location>
        <begin position="346"/>
        <end position="365"/>
    </location>
</feature>
<feature type="transmembrane region" description="Helical" evidence="1">
    <location>
        <begin position="533"/>
        <end position="553"/>
    </location>
</feature>
<dbReference type="OrthoDB" id="9758297at2"/>
<dbReference type="Gene3D" id="3.30.70.1440">
    <property type="entry name" value="Multidrug efflux transporter AcrB pore domain"/>
    <property type="match status" value="1"/>
</dbReference>
<feature type="transmembrane region" description="Helical" evidence="1">
    <location>
        <begin position="898"/>
        <end position="920"/>
    </location>
</feature>
<dbReference type="PANTHER" id="PTHR32063">
    <property type="match status" value="1"/>
</dbReference>
<dbReference type="PRINTS" id="PR00702">
    <property type="entry name" value="ACRIFLAVINRP"/>
</dbReference>
<dbReference type="SUPFAM" id="SSF82866">
    <property type="entry name" value="Multidrug efflux transporter AcrB transmembrane domain"/>
    <property type="match status" value="2"/>
</dbReference>
<gene>
    <name evidence="2" type="ORF">SAMN03097708_00807</name>
</gene>
<feature type="transmembrane region" description="Helical" evidence="1">
    <location>
        <begin position="20"/>
        <end position="38"/>
    </location>
</feature>
<dbReference type="Gene3D" id="3.30.70.1320">
    <property type="entry name" value="Multidrug efflux transporter AcrB pore domain like"/>
    <property type="match status" value="1"/>
</dbReference>
<feature type="transmembrane region" description="Helical" evidence="1">
    <location>
        <begin position="871"/>
        <end position="891"/>
    </location>
</feature>
<evidence type="ECO:0000313" key="3">
    <source>
        <dbReference type="Proteomes" id="UP000199648"/>
    </source>
</evidence>
<dbReference type="GO" id="GO:0005886">
    <property type="term" value="C:plasma membrane"/>
    <property type="evidence" value="ECO:0007669"/>
    <property type="project" value="TreeGrafter"/>
</dbReference>
<dbReference type="Proteomes" id="UP000199648">
    <property type="component" value="Unassembled WGS sequence"/>
</dbReference>
<protein>
    <submittedName>
        <fullName evidence="2">AcrB/AcrD/AcrF family protein</fullName>
    </submittedName>
</protein>
<dbReference type="PANTHER" id="PTHR32063:SF0">
    <property type="entry name" value="SWARMING MOTILITY PROTEIN SWRC"/>
    <property type="match status" value="1"/>
</dbReference>
<evidence type="ECO:0000313" key="2">
    <source>
        <dbReference type="EMBL" id="SCZ52798.1"/>
    </source>
</evidence>
<dbReference type="STRING" id="415747.SAMN03097708_00807"/>
<feature type="transmembrane region" description="Helical" evidence="1">
    <location>
        <begin position="926"/>
        <end position="948"/>
    </location>
</feature>
<keyword evidence="1" id="KW-1133">Transmembrane helix</keyword>
<name>A0A1G5PTR2_9GAMM</name>
<dbReference type="InterPro" id="IPR001036">
    <property type="entry name" value="Acrflvin-R"/>
</dbReference>
<feature type="transmembrane region" description="Helical" evidence="1">
    <location>
        <begin position="476"/>
        <end position="495"/>
    </location>
</feature>
<dbReference type="RefSeq" id="WP_092992857.1">
    <property type="nucleotide sequence ID" value="NZ_FMWD01000002.1"/>
</dbReference>
<dbReference type="Pfam" id="PF00873">
    <property type="entry name" value="ACR_tran"/>
    <property type="match status" value="1"/>
</dbReference>
<dbReference type="Gene3D" id="1.20.1640.10">
    <property type="entry name" value="Multidrug efflux transporter AcrB transmembrane domain"/>
    <property type="match status" value="2"/>
</dbReference>